<dbReference type="EMBL" id="CP054139">
    <property type="protein sequence ID" value="QKJ33242.1"/>
    <property type="molecule type" value="Genomic_DNA"/>
</dbReference>
<keyword evidence="3 8" id="KW-1134">Transmembrane beta strand</keyword>
<keyword evidence="7 8" id="KW-0998">Cell outer membrane</keyword>
<dbReference type="GO" id="GO:0015344">
    <property type="term" value="F:siderophore uptake transmembrane transporter activity"/>
    <property type="evidence" value="ECO:0007669"/>
    <property type="project" value="TreeGrafter"/>
</dbReference>
<sequence>MLLLLINIAAFAQSIKITGVVKDNKGATLPGVSVKVKGTTIGSLTDIDGKYSINAPNSQAVLVFSYISYVSKEVTVGNNKTIDVTLLDATTDLNEVVVTGFGETVKKSDLTGAVGTVSAKQIEQRQPVNIFEALQGQVAGALVVTDNGDPNGTGTIQIRGISSINSGNGPLYIIDGVTSDNANFVNPADIASIEVLKDGASTSIYGARGANGVILITTKRGKEGKPQVNGNYYINFGNLAHLLPTVSSKQLRYYRAYRGDSNNGGNVDSMNHYLNADNDYQQLLFKQGVKQVAGVSISGGSKGLTYYTGVNYTDDKSIIINSYGKKLQTKINVDYQPGNFRIFNSLTFAYQTGNTVPLFNTLRQLFERNPWTSIFKPDGTYAGYIESKRNPVAQALFSTNADKNYTAQYSTQASYQISKDFKATILFNAQLDNFNNTQLNPSSLTSGGTGLSTGGNDLENKFYWETQGYLNYNHTFGKDHAVSAVAVVSMDRQRNDEYNIKLNNYLSEAILNPSAATILTTSTFPATAHTDQSVFTRLGYSYKSRYIAQGTYRRDGSSRFGVNNVFGNFFSGSVAWRFSDEKFMNFSKSWLDDAKFRASIGQTGNDQIGDYNSYTLMNFGDSYGDVPAAYINTTLGNSTIKWENVVTKNLGMDLTFFKGRLTITPEYYIKTTTGLLYTKDLPQETGEKVVTVNLGSIQNKGWEFTVSGTPIQTKNVRWNMIGNISFQRGKILSLADHTSFISGNKWLIEEGGKIGNFYLNKNLGVYQYDVSNAYTPDNQRLTPVGVSNNGTTAAGYTLNGQPYTGTIKQKTYNGVVLQGGDTEWLDANNDGQIDDADKVIAGNGLPNYFFGITNNISYKQFNLSFLFNGQIGNMVYNTTANAQNAFTSTYSPPTVDAVLTSWQNEGDISKYPLFTRKDTRGSIRTGYNSLYLEDGSFIRLSSARFTYTLDSKYAQKIKARNASVYVYGSNIFTWTNYSWFDPEFTNSNPIQPGEDTGRYPKRREFGVGITLNF</sequence>
<dbReference type="InterPro" id="IPR039426">
    <property type="entry name" value="TonB-dep_rcpt-like"/>
</dbReference>
<evidence type="ECO:0000256" key="7">
    <source>
        <dbReference type="ARBA" id="ARBA00023237"/>
    </source>
</evidence>
<keyword evidence="5" id="KW-0732">Signal</keyword>
<dbReference type="NCBIfam" id="TIGR04057">
    <property type="entry name" value="SusC_RagA_signa"/>
    <property type="match status" value="1"/>
</dbReference>
<dbReference type="Gene3D" id="2.170.130.10">
    <property type="entry name" value="TonB-dependent receptor, plug domain"/>
    <property type="match status" value="1"/>
</dbReference>
<dbReference type="Pfam" id="PF07715">
    <property type="entry name" value="Plug"/>
    <property type="match status" value="1"/>
</dbReference>
<evidence type="ECO:0000256" key="1">
    <source>
        <dbReference type="ARBA" id="ARBA00004571"/>
    </source>
</evidence>
<dbReference type="Pfam" id="PF13715">
    <property type="entry name" value="CarbopepD_reg_2"/>
    <property type="match status" value="1"/>
</dbReference>
<dbReference type="InterPro" id="IPR012910">
    <property type="entry name" value="Plug_dom"/>
</dbReference>
<dbReference type="InterPro" id="IPR008969">
    <property type="entry name" value="CarboxyPept-like_regulatory"/>
</dbReference>
<protein>
    <submittedName>
        <fullName evidence="10">TonB-dependent receptor</fullName>
    </submittedName>
</protein>
<evidence type="ECO:0000256" key="5">
    <source>
        <dbReference type="ARBA" id="ARBA00022729"/>
    </source>
</evidence>
<accession>A0A7D4UMT5</accession>
<dbReference type="Gene3D" id="2.40.170.20">
    <property type="entry name" value="TonB-dependent receptor, beta-barrel domain"/>
    <property type="match status" value="1"/>
</dbReference>
<dbReference type="AlphaFoldDB" id="A0A7D4UMT5"/>
<evidence type="ECO:0000256" key="4">
    <source>
        <dbReference type="ARBA" id="ARBA00022692"/>
    </source>
</evidence>
<dbReference type="PROSITE" id="PS52016">
    <property type="entry name" value="TONB_DEPENDENT_REC_3"/>
    <property type="match status" value="1"/>
</dbReference>
<comment type="similarity">
    <text evidence="8">Belongs to the TonB-dependent receptor family.</text>
</comment>
<dbReference type="Gene3D" id="2.60.40.1120">
    <property type="entry name" value="Carboxypeptidase-like, regulatory domain"/>
    <property type="match status" value="1"/>
</dbReference>
<evidence type="ECO:0000256" key="6">
    <source>
        <dbReference type="ARBA" id="ARBA00023136"/>
    </source>
</evidence>
<keyword evidence="2 8" id="KW-0813">Transport</keyword>
<evidence type="ECO:0000313" key="10">
    <source>
        <dbReference type="EMBL" id="QKJ33242.1"/>
    </source>
</evidence>
<keyword evidence="6 8" id="KW-0472">Membrane</keyword>
<dbReference type="InterPro" id="IPR023996">
    <property type="entry name" value="TonB-dep_OMP_SusC/RagA"/>
</dbReference>
<name>A0A7D4UMT5_9SPHI</name>
<dbReference type="Proteomes" id="UP000505355">
    <property type="component" value="Chromosome"/>
</dbReference>
<feature type="domain" description="TonB-dependent receptor plug" evidence="9">
    <location>
        <begin position="107"/>
        <end position="213"/>
    </location>
</feature>
<evidence type="ECO:0000313" key="11">
    <source>
        <dbReference type="Proteomes" id="UP000505355"/>
    </source>
</evidence>
<gene>
    <name evidence="10" type="ORF">HQ865_21935</name>
</gene>
<proteinExistence type="inferred from homology"/>
<reference evidence="10 11" key="1">
    <citation type="submission" date="2020-05" db="EMBL/GenBank/DDBJ databases">
        <title>Mucilaginibacter mali sp. nov.</title>
        <authorList>
            <person name="Kim H.S."/>
            <person name="Lee K.C."/>
            <person name="Suh M.K."/>
            <person name="Kim J.-S."/>
            <person name="Han K.-I."/>
            <person name="Eom M.K."/>
            <person name="Shin Y.K."/>
            <person name="Lee J.-S."/>
        </authorList>
    </citation>
    <scope>NUCLEOTIDE SEQUENCE [LARGE SCALE GENOMIC DNA]</scope>
    <source>
        <strain evidence="10 11">G2-14</strain>
    </source>
</reference>
<comment type="subcellular location">
    <subcellularLocation>
        <location evidence="1 8">Cell outer membrane</location>
        <topology evidence="1 8">Multi-pass membrane protein</topology>
    </subcellularLocation>
</comment>
<keyword evidence="10" id="KW-0675">Receptor</keyword>
<evidence type="ECO:0000256" key="2">
    <source>
        <dbReference type="ARBA" id="ARBA00022448"/>
    </source>
</evidence>
<organism evidence="10 11">
    <name type="scientific">Mucilaginibacter mali</name>
    <dbReference type="NCBI Taxonomy" id="2740462"/>
    <lineage>
        <taxon>Bacteria</taxon>
        <taxon>Pseudomonadati</taxon>
        <taxon>Bacteroidota</taxon>
        <taxon>Sphingobacteriia</taxon>
        <taxon>Sphingobacteriales</taxon>
        <taxon>Sphingobacteriaceae</taxon>
        <taxon>Mucilaginibacter</taxon>
    </lineage>
</organism>
<dbReference type="PANTHER" id="PTHR30069">
    <property type="entry name" value="TONB-DEPENDENT OUTER MEMBRANE RECEPTOR"/>
    <property type="match status" value="1"/>
</dbReference>
<dbReference type="GO" id="GO:0044718">
    <property type="term" value="P:siderophore transmembrane transport"/>
    <property type="evidence" value="ECO:0007669"/>
    <property type="project" value="TreeGrafter"/>
</dbReference>
<dbReference type="PANTHER" id="PTHR30069:SF29">
    <property type="entry name" value="HEMOGLOBIN AND HEMOGLOBIN-HAPTOGLOBIN-BINDING PROTEIN 1-RELATED"/>
    <property type="match status" value="1"/>
</dbReference>
<dbReference type="KEGG" id="mmab:HQ865_21935"/>
<dbReference type="SUPFAM" id="SSF56935">
    <property type="entry name" value="Porins"/>
    <property type="match status" value="1"/>
</dbReference>
<keyword evidence="11" id="KW-1185">Reference proteome</keyword>
<evidence type="ECO:0000256" key="3">
    <source>
        <dbReference type="ARBA" id="ARBA00022452"/>
    </source>
</evidence>
<dbReference type="InterPro" id="IPR037066">
    <property type="entry name" value="Plug_dom_sf"/>
</dbReference>
<evidence type="ECO:0000259" key="9">
    <source>
        <dbReference type="Pfam" id="PF07715"/>
    </source>
</evidence>
<evidence type="ECO:0000256" key="8">
    <source>
        <dbReference type="PROSITE-ProRule" id="PRU01360"/>
    </source>
</evidence>
<dbReference type="GO" id="GO:0009279">
    <property type="term" value="C:cell outer membrane"/>
    <property type="evidence" value="ECO:0007669"/>
    <property type="project" value="UniProtKB-SubCell"/>
</dbReference>
<dbReference type="SUPFAM" id="SSF49464">
    <property type="entry name" value="Carboxypeptidase regulatory domain-like"/>
    <property type="match status" value="1"/>
</dbReference>
<dbReference type="InterPro" id="IPR036942">
    <property type="entry name" value="Beta-barrel_TonB_sf"/>
</dbReference>
<keyword evidence="4 8" id="KW-0812">Transmembrane</keyword>
<dbReference type="NCBIfam" id="TIGR04056">
    <property type="entry name" value="OMP_RagA_SusC"/>
    <property type="match status" value="1"/>
</dbReference>
<dbReference type="InterPro" id="IPR023997">
    <property type="entry name" value="TonB-dep_OMP_SusC/RagA_CS"/>
</dbReference>